<dbReference type="InterPro" id="IPR002931">
    <property type="entry name" value="Transglutaminase-like"/>
</dbReference>
<comment type="caution">
    <text evidence="2">The sequence shown here is derived from an EMBL/GenBank/DDBJ whole genome shotgun (WGS) entry which is preliminary data.</text>
</comment>
<dbReference type="RefSeq" id="WP_345713672.1">
    <property type="nucleotide sequence ID" value="NZ_BAABIL010000576.1"/>
</dbReference>
<dbReference type="EMBL" id="BAABIL010000576">
    <property type="protein sequence ID" value="GAA4993354.1"/>
    <property type="molecule type" value="Genomic_DNA"/>
</dbReference>
<reference evidence="3" key="1">
    <citation type="journal article" date="2019" name="Int. J. Syst. Evol. Microbiol.">
        <title>The Global Catalogue of Microorganisms (GCM) 10K type strain sequencing project: providing services to taxonomists for standard genome sequencing and annotation.</title>
        <authorList>
            <consortium name="The Broad Institute Genomics Platform"/>
            <consortium name="The Broad Institute Genome Sequencing Center for Infectious Disease"/>
            <person name="Wu L."/>
            <person name="Ma J."/>
        </authorList>
    </citation>
    <scope>NUCLEOTIDE SEQUENCE [LARGE SCALE GENOMIC DNA]</scope>
    <source>
        <strain evidence="3">JCM 18126</strain>
    </source>
</reference>
<accession>A0ABP9IAU1</accession>
<name>A0ABP9IAU1_9ACTN</name>
<dbReference type="Gene3D" id="3.10.620.30">
    <property type="match status" value="1"/>
</dbReference>
<dbReference type="InterPro" id="IPR013589">
    <property type="entry name" value="Bac_transglu_N"/>
</dbReference>
<dbReference type="PANTHER" id="PTHR33490:SF6">
    <property type="entry name" value="SLL1049 PROTEIN"/>
    <property type="match status" value="1"/>
</dbReference>
<organism evidence="2 3">
    <name type="scientific">Kineococcus glutinatus</name>
    <dbReference type="NCBI Taxonomy" id="1070872"/>
    <lineage>
        <taxon>Bacteria</taxon>
        <taxon>Bacillati</taxon>
        <taxon>Actinomycetota</taxon>
        <taxon>Actinomycetes</taxon>
        <taxon>Kineosporiales</taxon>
        <taxon>Kineosporiaceae</taxon>
        <taxon>Kineococcus</taxon>
    </lineage>
</organism>
<dbReference type="SMART" id="SM00460">
    <property type="entry name" value="TGc"/>
    <property type="match status" value="1"/>
</dbReference>
<proteinExistence type="predicted"/>
<dbReference type="InterPro" id="IPR038765">
    <property type="entry name" value="Papain-like_cys_pep_sf"/>
</dbReference>
<dbReference type="Pfam" id="PF08379">
    <property type="entry name" value="Bact_transglu_N"/>
    <property type="match status" value="1"/>
</dbReference>
<dbReference type="PANTHER" id="PTHR33490">
    <property type="entry name" value="BLR5614 PROTEIN-RELATED"/>
    <property type="match status" value="1"/>
</dbReference>
<evidence type="ECO:0000313" key="2">
    <source>
        <dbReference type="EMBL" id="GAA4993354.1"/>
    </source>
</evidence>
<protein>
    <submittedName>
        <fullName evidence="2">Transglutaminase family protein</fullName>
    </submittedName>
</protein>
<evidence type="ECO:0000259" key="1">
    <source>
        <dbReference type="SMART" id="SM00460"/>
    </source>
</evidence>
<feature type="domain" description="Transglutaminase-like" evidence="1">
    <location>
        <begin position="168"/>
        <end position="235"/>
    </location>
</feature>
<dbReference type="Pfam" id="PF01841">
    <property type="entry name" value="Transglut_core"/>
    <property type="match status" value="1"/>
</dbReference>
<gene>
    <name evidence="2" type="ORF">GCM10023225_31290</name>
</gene>
<dbReference type="Proteomes" id="UP001501195">
    <property type="component" value="Unassembled WGS sequence"/>
</dbReference>
<evidence type="ECO:0000313" key="3">
    <source>
        <dbReference type="Proteomes" id="UP001501195"/>
    </source>
</evidence>
<sequence>MRLRVEHVTTLRYEGSATASYNEARMTPLTTPDQTALDARFAVSPHAAVLRYWDYWGSHVTAFDVHTPHTELVTTASAIVETDRPAGTPADAGAGWADLAAPAVADRFVEQVRPTSRTRAPAEVAERARELAAAHGPHETALRLCGWLREEVAYVPGATGVHDTAAESWQQRRGVCQDIAHLACAALREVGVPARYVSGYLHPTREPEVGREVVGESHAWVEFWTGAWCGWDPTNDVPVGERHVVVARARDFSDVSPLHGVYSGPASSVEASVRVTRLA</sequence>
<dbReference type="SUPFAM" id="SSF54001">
    <property type="entry name" value="Cysteine proteinases"/>
    <property type="match status" value="1"/>
</dbReference>
<keyword evidence="3" id="KW-1185">Reference proteome</keyword>